<dbReference type="OrthoDB" id="8452484at2"/>
<evidence type="ECO:0000256" key="4">
    <source>
        <dbReference type="ARBA" id="ARBA00023709"/>
    </source>
</evidence>
<dbReference type="CDD" id="cd06558">
    <property type="entry name" value="crotonase-like"/>
    <property type="match status" value="1"/>
</dbReference>
<keyword evidence="7" id="KW-1185">Reference proteome</keyword>
<dbReference type="GO" id="GO:0004300">
    <property type="term" value="F:enoyl-CoA hydratase activity"/>
    <property type="evidence" value="ECO:0007669"/>
    <property type="project" value="UniProtKB-EC"/>
</dbReference>
<keyword evidence="3" id="KW-0456">Lyase</keyword>
<dbReference type="InterPro" id="IPR014748">
    <property type="entry name" value="Enoyl-CoA_hydra_C"/>
</dbReference>
<dbReference type="SUPFAM" id="SSF52096">
    <property type="entry name" value="ClpP/crotonase"/>
    <property type="match status" value="1"/>
</dbReference>
<comment type="catalytic activity">
    <reaction evidence="4">
        <text>a (3S)-3-hydroxyacyl-CoA = a (2E)-enoyl-CoA + H2O</text>
        <dbReference type="Rhea" id="RHEA:16105"/>
        <dbReference type="ChEBI" id="CHEBI:15377"/>
        <dbReference type="ChEBI" id="CHEBI:57318"/>
        <dbReference type="ChEBI" id="CHEBI:58856"/>
        <dbReference type="EC" id="4.2.1.17"/>
    </reaction>
</comment>
<proteinExistence type="inferred from homology"/>
<comment type="similarity">
    <text evidence="1">Belongs to the enoyl-CoA hydratase/isomerase family.</text>
</comment>
<protein>
    <recommendedName>
        <fullName evidence="2">enoyl-CoA hydratase</fullName>
        <ecNumber evidence="2">4.2.1.17</ecNumber>
    </recommendedName>
</protein>
<evidence type="ECO:0000256" key="5">
    <source>
        <dbReference type="ARBA" id="ARBA00023717"/>
    </source>
</evidence>
<accession>A0A2T0TV22</accession>
<evidence type="ECO:0000256" key="2">
    <source>
        <dbReference type="ARBA" id="ARBA00012076"/>
    </source>
</evidence>
<name>A0A2T0TV22_9MICO</name>
<dbReference type="Gene3D" id="3.90.226.10">
    <property type="entry name" value="2-enoyl-CoA Hydratase, Chain A, domain 1"/>
    <property type="match status" value="1"/>
</dbReference>
<dbReference type="Pfam" id="PF00378">
    <property type="entry name" value="ECH_1"/>
    <property type="match status" value="1"/>
</dbReference>
<dbReference type="GO" id="GO:0006635">
    <property type="term" value="P:fatty acid beta-oxidation"/>
    <property type="evidence" value="ECO:0007669"/>
    <property type="project" value="TreeGrafter"/>
</dbReference>
<sequence length="258" mass="26866">MPEQLVTVERHGTTVVLTLDRPSALNALSRALVAELAERLEEAAADEAVRAVVLTGSAKAFCAGADISEIPNMTGASPLDTLPFDRLFDTVATLRVPTIAAVRGLAFGGGCELVLACDTAVAGRSARFAVPEVRLGVIPGAGGTQRLVHAVGKAKAMRMLATGAPVDAEWAYAAGLVADLVDDDQVLHRALELAGQIAGNAPRAVAYAVDSARRANDLPLHQGLAHERRNFLLALGTSDAQEGVAAFTDRRTPAFTGR</sequence>
<dbReference type="FunFam" id="3.90.226.10:FF:000009">
    <property type="entry name" value="Carnitinyl-CoA dehydratase"/>
    <property type="match status" value="1"/>
</dbReference>
<comment type="catalytic activity">
    <reaction evidence="5">
        <text>a 4-saturated-(3S)-3-hydroxyacyl-CoA = a (3E)-enoyl-CoA + H2O</text>
        <dbReference type="Rhea" id="RHEA:20724"/>
        <dbReference type="ChEBI" id="CHEBI:15377"/>
        <dbReference type="ChEBI" id="CHEBI:58521"/>
        <dbReference type="ChEBI" id="CHEBI:137480"/>
        <dbReference type="EC" id="4.2.1.17"/>
    </reaction>
</comment>
<dbReference type="PANTHER" id="PTHR11941">
    <property type="entry name" value="ENOYL-COA HYDRATASE-RELATED"/>
    <property type="match status" value="1"/>
</dbReference>
<evidence type="ECO:0000313" key="7">
    <source>
        <dbReference type="Proteomes" id="UP000237822"/>
    </source>
</evidence>
<evidence type="ECO:0000256" key="3">
    <source>
        <dbReference type="ARBA" id="ARBA00023239"/>
    </source>
</evidence>
<dbReference type="EC" id="4.2.1.17" evidence="2"/>
<comment type="caution">
    <text evidence="6">The sequence shown here is derived from an EMBL/GenBank/DDBJ whole genome shotgun (WGS) entry which is preliminary data.</text>
</comment>
<gene>
    <name evidence="6" type="ORF">BCF74_1438</name>
</gene>
<dbReference type="PANTHER" id="PTHR11941:SF54">
    <property type="entry name" value="ENOYL-COA HYDRATASE, MITOCHONDRIAL"/>
    <property type="match status" value="1"/>
</dbReference>
<evidence type="ECO:0000256" key="1">
    <source>
        <dbReference type="ARBA" id="ARBA00005254"/>
    </source>
</evidence>
<dbReference type="InterPro" id="IPR001753">
    <property type="entry name" value="Enoyl-CoA_hydra/iso"/>
</dbReference>
<dbReference type="AlphaFoldDB" id="A0A2T0TV22"/>
<dbReference type="Gene3D" id="1.10.12.10">
    <property type="entry name" value="Lyase 2-enoyl-coa Hydratase, Chain A, domain 2"/>
    <property type="match status" value="1"/>
</dbReference>
<dbReference type="Proteomes" id="UP000237822">
    <property type="component" value="Unassembled WGS sequence"/>
</dbReference>
<dbReference type="EMBL" id="PVTI01000043">
    <property type="protein sequence ID" value="PRY49552.1"/>
    <property type="molecule type" value="Genomic_DNA"/>
</dbReference>
<reference evidence="6 7" key="1">
    <citation type="submission" date="2018-03" db="EMBL/GenBank/DDBJ databases">
        <title>Genomic Encyclopedia of Archaeal and Bacterial Type Strains, Phase II (KMG-II): from individual species to whole genera.</title>
        <authorList>
            <person name="Goeker M."/>
        </authorList>
    </citation>
    <scope>NUCLEOTIDE SEQUENCE [LARGE SCALE GENOMIC DNA]</scope>
    <source>
        <strain evidence="6 7">ATCC BAA-1496</strain>
    </source>
</reference>
<dbReference type="RefSeq" id="WP_106299008.1">
    <property type="nucleotide sequence ID" value="NZ_PVTI01000043.1"/>
</dbReference>
<evidence type="ECO:0000313" key="6">
    <source>
        <dbReference type="EMBL" id="PRY49552.1"/>
    </source>
</evidence>
<dbReference type="InterPro" id="IPR029045">
    <property type="entry name" value="ClpP/crotonase-like_dom_sf"/>
</dbReference>
<organism evidence="6 7">
    <name type="scientific">Knoellia remsis</name>
    <dbReference type="NCBI Taxonomy" id="407159"/>
    <lineage>
        <taxon>Bacteria</taxon>
        <taxon>Bacillati</taxon>
        <taxon>Actinomycetota</taxon>
        <taxon>Actinomycetes</taxon>
        <taxon>Micrococcales</taxon>
        <taxon>Intrasporangiaceae</taxon>
        <taxon>Knoellia</taxon>
    </lineage>
</organism>